<dbReference type="PANTHER" id="PTHR34351">
    <property type="entry name" value="SLR1927 PROTEIN-RELATED"/>
    <property type="match status" value="1"/>
</dbReference>
<keyword evidence="3" id="KW-1185">Reference proteome</keyword>
<dbReference type="PANTHER" id="PTHR34351:SF1">
    <property type="entry name" value="SLR1927 PROTEIN"/>
    <property type="match status" value="1"/>
</dbReference>
<dbReference type="RefSeq" id="WP_095499521.1">
    <property type="nucleotide sequence ID" value="NZ_BSPO01000003.1"/>
</dbReference>
<feature type="transmembrane region" description="Helical" evidence="1">
    <location>
        <begin position="59"/>
        <end position="77"/>
    </location>
</feature>
<evidence type="ECO:0000313" key="2">
    <source>
        <dbReference type="EMBL" id="GLS84723.1"/>
    </source>
</evidence>
<dbReference type="EMBL" id="BSPO01000003">
    <property type="protein sequence ID" value="GLS84723.1"/>
    <property type="molecule type" value="Genomic_DNA"/>
</dbReference>
<protein>
    <submittedName>
        <fullName evidence="2">DUF58 domain-containing protein</fullName>
    </submittedName>
</protein>
<dbReference type="AlphaFoldDB" id="A0AA37WXJ9"/>
<proteinExistence type="predicted"/>
<evidence type="ECO:0000313" key="3">
    <source>
        <dbReference type="Proteomes" id="UP001157439"/>
    </source>
</evidence>
<comment type="caution">
    <text evidence="2">The sequence shown here is derived from an EMBL/GenBank/DDBJ whole genome shotgun (WGS) entry which is preliminary data.</text>
</comment>
<gene>
    <name evidence="2" type="ORF">GCM10007894_27000</name>
</gene>
<reference evidence="2 3" key="1">
    <citation type="journal article" date="2014" name="Int. J. Syst. Evol. Microbiol.">
        <title>Complete genome sequence of Corynebacterium casei LMG S-19264T (=DSM 44701T), isolated from a smear-ripened cheese.</title>
        <authorList>
            <consortium name="US DOE Joint Genome Institute (JGI-PGF)"/>
            <person name="Walter F."/>
            <person name="Albersmeier A."/>
            <person name="Kalinowski J."/>
            <person name="Ruckert C."/>
        </authorList>
    </citation>
    <scope>NUCLEOTIDE SEQUENCE [LARGE SCALE GENOMIC DNA]</scope>
    <source>
        <strain evidence="2 3">NBRC 112785</strain>
    </source>
</reference>
<keyword evidence="1" id="KW-0812">Transmembrane</keyword>
<evidence type="ECO:0000256" key="1">
    <source>
        <dbReference type="SAM" id="Phobius"/>
    </source>
</evidence>
<keyword evidence="1" id="KW-1133">Transmembrane helix</keyword>
<name>A0AA37WXJ9_9GAMM</name>
<organism evidence="2 3">
    <name type="scientific">Paraferrimonas haliotis</name>
    <dbReference type="NCBI Taxonomy" id="2013866"/>
    <lineage>
        <taxon>Bacteria</taxon>
        <taxon>Pseudomonadati</taxon>
        <taxon>Pseudomonadota</taxon>
        <taxon>Gammaproteobacteria</taxon>
        <taxon>Alteromonadales</taxon>
        <taxon>Ferrimonadaceae</taxon>
        <taxon>Paraferrimonas</taxon>
    </lineage>
</organism>
<keyword evidence="1" id="KW-0472">Membrane</keyword>
<accession>A0AA37WXJ9</accession>
<feature type="transmembrane region" description="Helical" evidence="1">
    <location>
        <begin position="30"/>
        <end position="53"/>
    </location>
</feature>
<sequence>MKVPALLLPWWNKLTATTSSHQLRLSHNNIFLWPSRYGVSWLVMAAILFLFGVNYQHNLVIGFSFFLVSLFVTNLIYSYRNLAGLRLSAQPPSYAFAGDEVHFYIKLESRRPRYGLTLAIQQQQRCPITDIEAGHTIIELSQSTHRRGLLTPNPVIIESRFPLGLCRARAKFSSKMSQIIWAKPDAHLPQTLANPLTSVEQQDLTFTELRSYQRGQSKSRIAWKQVAQQKGWYSKHFDMEGSSDITLVLEQMPATSYEQRIAQLSGLIEWHSRASHSFSVQAGATQISANSGEAHRIHCQNLLAALPKTAEDA</sequence>
<dbReference type="Proteomes" id="UP001157439">
    <property type="component" value="Unassembled WGS sequence"/>
</dbReference>